<dbReference type="HAMAP" id="MF_00020">
    <property type="entry name" value="Acetate_kinase"/>
    <property type="match status" value="1"/>
</dbReference>
<dbReference type="GO" id="GO:0000287">
    <property type="term" value="F:magnesium ion binding"/>
    <property type="evidence" value="ECO:0007669"/>
    <property type="project" value="UniProtKB-UniRule"/>
</dbReference>
<evidence type="ECO:0000256" key="7">
    <source>
        <dbReference type="RuleBase" id="RU003835"/>
    </source>
</evidence>
<dbReference type="EMBL" id="QLLR01000002">
    <property type="protein sequence ID" value="RAJ35744.1"/>
    <property type="molecule type" value="Genomic_DNA"/>
</dbReference>
<dbReference type="PROSITE" id="PS01075">
    <property type="entry name" value="ACETATE_KINASE_1"/>
    <property type="match status" value="1"/>
</dbReference>
<dbReference type="PANTHER" id="PTHR21060:SF15">
    <property type="entry name" value="ACETATE KINASE-RELATED"/>
    <property type="match status" value="1"/>
</dbReference>
<comment type="function">
    <text evidence="6">Catalyzes the formation of acetyl phosphate from acetate and ATP. Can also catalyze the reverse reaction.</text>
</comment>
<dbReference type="Pfam" id="PF00871">
    <property type="entry name" value="Acetate_kinase"/>
    <property type="match status" value="1"/>
</dbReference>
<organism evidence="8 9">
    <name type="scientific">Pedobacter cryoconitis</name>
    <dbReference type="NCBI Taxonomy" id="188932"/>
    <lineage>
        <taxon>Bacteria</taxon>
        <taxon>Pseudomonadati</taxon>
        <taxon>Bacteroidota</taxon>
        <taxon>Sphingobacteriia</taxon>
        <taxon>Sphingobacteriales</taxon>
        <taxon>Sphingobacteriaceae</taxon>
        <taxon>Pedobacter</taxon>
    </lineage>
</organism>
<dbReference type="SUPFAM" id="SSF53067">
    <property type="entry name" value="Actin-like ATPase domain"/>
    <property type="match status" value="2"/>
</dbReference>
<feature type="binding site" evidence="6">
    <location>
        <begin position="210"/>
        <end position="214"/>
    </location>
    <ligand>
        <name>ATP</name>
        <dbReference type="ChEBI" id="CHEBI:30616"/>
    </ligand>
</feature>
<proteinExistence type="inferred from homology"/>
<dbReference type="GO" id="GO:0005737">
    <property type="term" value="C:cytoplasm"/>
    <property type="evidence" value="ECO:0007669"/>
    <property type="project" value="UniProtKB-SubCell"/>
</dbReference>
<comment type="caution">
    <text evidence="8">The sequence shown here is derived from an EMBL/GenBank/DDBJ whole genome shotgun (WGS) entry which is preliminary data.</text>
</comment>
<keyword evidence="2 6" id="KW-0808">Transferase</keyword>
<feature type="binding site" evidence="6">
    <location>
        <position position="95"/>
    </location>
    <ligand>
        <name>substrate</name>
    </ligand>
</feature>
<comment type="pathway">
    <text evidence="6">Metabolic intermediate biosynthesis; acetyl-CoA biosynthesis; acetyl-CoA from acetate: step 1/2.</text>
</comment>
<dbReference type="InterPro" id="IPR000890">
    <property type="entry name" value="Aliphatic_acid_kin_short-chain"/>
</dbReference>
<dbReference type="GO" id="GO:0006083">
    <property type="term" value="P:acetate metabolic process"/>
    <property type="evidence" value="ECO:0007669"/>
    <property type="project" value="TreeGrafter"/>
</dbReference>
<comment type="catalytic activity">
    <reaction evidence="6">
        <text>acetate + ATP = acetyl phosphate + ADP</text>
        <dbReference type="Rhea" id="RHEA:11352"/>
        <dbReference type="ChEBI" id="CHEBI:22191"/>
        <dbReference type="ChEBI" id="CHEBI:30089"/>
        <dbReference type="ChEBI" id="CHEBI:30616"/>
        <dbReference type="ChEBI" id="CHEBI:456216"/>
        <dbReference type="EC" id="2.7.2.1"/>
    </reaction>
</comment>
<dbReference type="STRING" id="188932.AY601_0598"/>
<dbReference type="PIRSF" id="PIRSF000722">
    <property type="entry name" value="Acetate_prop_kin"/>
    <property type="match status" value="1"/>
</dbReference>
<evidence type="ECO:0000256" key="6">
    <source>
        <dbReference type="HAMAP-Rule" id="MF_00020"/>
    </source>
</evidence>
<dbReference type="Proteomes" id="UP000249754">
    <property type="component" value="Unassembled WGS sequence"/>
</dbReference>
<dbReference type="InterPro" id="IPR023865">
    <property type="entry name" value="Aliphatic_acid_kinase_CS"/>
</dbReference>
<evidence type="ECO:0000256" key="5">
    <source>
        <dbReference type="ARBA" id="ARBA00022840"/>
    </source>
</evidence>
<dbReference type="PANTHER" id="PTHR21060">
    <property type="entry name" value="ACETATE KINASE"/>
    <property type="match status" value="1"/>
</dbReference>
<feature type="binding site" evidence="6">
    <location>
        <position position="15"/>
    </location>
    <ligand>
        <name>Mg(2+)</name>
        <dbReference type="ChEBI" id="CHEBI:18420"/>
    </ligand>
</feature>
<dbReference type="GO" id="GO:0005524">
    <property type="term" value="F:ATP binding"/>
    <property type="evidence" value="ECO:0007669"/>
    <property type="project" value="UniProtKB-KW"/>
</dbReference>
<feature type="site" description="Transition state stabilizer" evidence="6">
    <location>
        <position position="183"/>
    </location>
</feature>
<dbReference type="GO" id="GO:0006085">
    <property type="term" value="P:acetyl-CoA biosynthetic process"/>
    <property type="evidence" value="ECO:0007669"/>
    <property type="project" value="UniProtKB-UniRule"/>
</dbReference>
<feature type="active site" description="Proton donor/acceptor" evidence="6">
    <location>
        <position position="152"/>
    </location>
</feature>
<dbReference type="UniPathway" id="UPA00340">
    <property type="reaction ID" value="UER00458"/>
</dbReference>
<keyword evidence="4 6" id="KW-0418">Kinase</keyword>
<evidence type="ECO:0000256" key="4">
    <source>
        <dbReference type="ARBA" id="ARBA00022777"/>
    </source>
</evidence>
<feature type="binding site" evidence="6">
    <location>
        <begin position="331"/>
        <end position="335"/>
    </location>
    <ligand>
        <name>ATP</name>
        <dbReference type="ChEBI" id="CHEBI:30616"/>
    </ligand>
</feature>
<keyword evidence="5 6" id="KW-0067">ATP-binding</keyword>
<keyword evidence="6" id="KW-0460">Magnesium</keyword>
<comment type="similarity">
    <text evidence="1 6 7">Belongs to the acetokinase family.</text>
</comment>
<name>A0A327T6N6_9SPHI</name>
<sequence>MIMKSKLSTYILCLNSGSSSLKFSLYDPVSRQMEITGVMSAIGTVNGLFKVSDSRGTSLKNEIGLFKDVPTAVESLTEWLDENQSKYPFTAIGHRVVQGGPAHRAPEMLTEQLLVTLKQFIFLAPNHLPEELAIIHTFLEKFRNLPQVICFDTFFHRNMPFCGHHYALPPKYTSKDLIRYGFHGLSYEYIMLWLSEKHLPVKSKKIIIAHLGNGASLAAVKNGISIDTTMGVSPMGGLVMSTRSGDLDPGALLFLIKKNKLSIDELEELLSKQSGLKAIAGTGDIKELLETEHFNSAAANALTLFCYTIRKQIGALTAAMGGLDILVFTGGIGENSAIIRSRICKELGFFGIELDSRLNLCSREVISSEKSRVLVHVIKTNEELVIARHTQNMVKLNN</sequence>
<comment type="subunit">
    <text evidence="6">Homodimer.</text>
</comment>
<dbReference type="PROSITE" id="PS01076">
    <property type="entry name" value="ACETATE_KINASE_2"/>
    <property type="match status" value="1"/>
</dbReference>
<keyword evidence="6" id="KW-0963">Cytoplasm</keyword>
<reference evidence="8 9" key="1">
    <citation type="submission" date="2018-06" db="EMBL/GenBank/DDBJ databases">
        <title>Genomic Encyclopedia of Archaeal and Bacterial Type Strains, Phase II (KMG-II): from individual species to whole genera.</title>
        <authorList>
            <person name="Goeker M."/>
        </authorList>
    </citation>
    <scope>NUCLEOTIDE SEQUENCE [LARGE SCALE GENOMIC DNA]</scope>
    <source>
        <strain evidence="8 9">DSM 14825</strain>
    </source>
</reference>
<dbReference type="PRINTS" id="PR00471">
    <property type="entry name" value="ACETATEKNASE"/>
</dbReference>
<dbReference type="EC" id="2.7.2.1" evidence="6"/>
<accession>A0A327T6N6</accession>
<evidence type="ECO:0000313" key="9">
    <source>
        <dbReference type="Proteomes" id="UP000249754"/>
    </source>
</evidence>
<evidence type="ECO:0000313" key="8">
    <source>
        <dbReference type="EMBL" id="RAJ35744.1"/>
    </source>
</evidence>
<evidence type="ECO:0000256" key="3">
    <source>
        <dbReference type="ARBA" id="ARBA00022741"/>
    </source>
</evidence>
<dbReference type="InterPro" id="IPR004372">
    <property type="entry name" value="Ac/propionate_kinase"/>
</dbReference>
<dbReference type="NCBIfam" id="TIGR00016">
    <property type="entry name" value="ackA"/>
    <property type="match status" value="1"/>
</dbReference>
<feature type="site" description="Transition state stabilizer" evidence="6">
    <location>
        <position position="243"/>
    </location>
</feature>
<comment type="cofactor">
    <cofactor evidence="6">
        <name>Mg(2+)</name>
        <dbReference type="ChEBI" id="CHEBI:18420"/>
    </cofactor>
    <cofactor evidence="6">
        <name>Mn(2+)</name>
        <dbReference type="ChEBI" id="CHEBI:29035"/>
    </cofactor>
    <text evidence="6">Mg(2+). Can also accept Mn(2+).</text>
</comment>
<dbReference type="AlphaFoldDB" id="A0A327T6N6"/>
<dbReference type="InterPro" id="IPR043129">
    <property type="entry name" value="ATPase_NBD"/>
</dbReference>
<keyword evidence="3 6" id="KW-0547">Nucleotide-binding</keyword>
<dbReference type="Gene3D" id="3.30.420.40">
    <property type="match status" value="2"/>
</dbReference>
<comment type="caution">
    <text evidence="6">Lacks conserved residue(s) required for the propagation of feature annotation.</text>
</comment>
<comment type="subcellular location">
    <subcellularLocation>
        <location evidence="6">Cytoplasm</location>
    </subcellularLocation>
</comment>
<feature type="binding site" evidence="6">
    <location>
        <position position="22"/>
    </location>
    <ligand>
        <name>ATP</name>
        <dbReference type="ChEBI" id="CHEBI:30616"/>
    </ligand>
</feature>
<dbReference type="GO" id="GO:0008776">
    <property type="term" value="F:acetate kinase activity"/>
    <property type="evidence" value="ECO:0007669"/>
    <property type="project" value="UniProtKB-UniRule"/>
</dbReference>
<feature type="binding site" evidence="6">
    <location>
        <position position="382"/>
    </location>
    <ligand>
        <name>Mg(2+)</name>
        <dbReference type="ChEBI" id="CHEBI:18420"/>
    </ligand>
</feature>
<protein>
    <recommendedName>
        <fullName evidence="6">Acetate kinase</fullName>
        <ecNumber evidence="6">2.7.2.1</ecNumber>
    </recommendedName>
    <alternativeName>
        <fullName evidence="6">Acetokinase</fullName>
    </alternativeName>
</protein>
<keyword evidence="6" id="KW-0479">Metal-binding</keyword>
<gene>
    <name evidence="6" type="primary">ackA</name>
    <name evidence="8" type="ORF">LY11_00991</name>
</gene>
<evidence type="ECO:0000256" key="2">
    <source>
        <dbReference type="ARBA" id="ARBA00022679"/>
    </source>
</evidence>
<evidence type="ECO:0000256" key="1">
    <source>
        <dbReference type="ARBA" id="ARBA00008748"/>
    </source>
</evidence>